<proteinExistence type="predicted"/>
<dbReference type="Gene3D" id="1.20.120.1020">
    <property type="entry name" value="Prion-inhibition and propagation, HeLo domain"/>
    <property type="match status" value="1"/>
</dbReference>
<evidence type="ECO:0000313" key="2">
    <source>
        <dbReference type="EMBL" id="RPB23659.1"/>
    </source>
</evidence>
<evidence type="ECO:0000313" key="3">
    <source>
        <dbReference type="Proteomes" id="UP000267821"/>
    </source>
</evidence>
<sequence>MDLVGLTIGVVGLAGQLAKAAADYYKIFDDMSNVGSTYDSNLHKLCTEGLRLKRWEKAWGLVDDIGQGRLNPEDDQYRYATATLARIVAAFASIDQLQAKYGIIVEEANGKSSTALKVDERKARWKNQLSIPLPLRSCSKSPARNANTQLVIPTPTICENDLHLLGNPRILGDKQVLPGLPEEISSMTKAIDRVQ</sequence>
<name>A0A3N4LQ51_9PEZI</name>
<dbReference type="Pfam" id="PF14479">
    <property type="entry name" value="HeLo"/>
    <property type="match status" value="1"/>
</dbReference>
<dbReference type="InterPro" id="IPR038305">
    <property type="entry name" value="HeLo_sf"/>
</dbReference>
<dbReference type="EMBL" id="ML121545">
    <property type="protein sequence ID" value="RPB23659.1"/>
    <property type="molecule type" value="Genomic_DNA"/>
</dbReference>
<reference evidence="2 3" key="1">
    <citation type="journal article" date="2018" name="Nat. Ecol. Evol.">
        <title>Pezizomycetes genomes reveal the molecular basis of ectomycorrhizal truffle lifestyle.</title>
        <authorList>
            <person name="Murat C."/>
            <person name="Payen T."/>
            <person name="Noel B."/>
            <person name="Kuo A."/>
            <person name="Morin E."/>
            <person name="Chen J."/>
            <person name="Kohler A."/>
            <person name="Krizsan K."/>
            <person name="Balestrini R."/>
            <person name="Da Silva C."/>
            <person name="Montanini B."/>
            <person name="Hainaut M."/>
            <person name="Levati E."/>
            <person name="Barry K.W."/>
            <person name="Belfiori B."/>
            <person name="Cichocki N."/>
            <person name="Clum A."/>
            <person name="Dockter R.B."/>
            <person name="Fauchery L."/>
            <person name="Guy J."/>
            <person name="Iotti M."/>
            <person name="Le Tacon F."/>
            <person name="Lindquist E.A."/>
            <person name="Lipzen A."/>
            <person name="Malagnac F."/>
            <person name="Mello A."/>
            <person name="Molinier V."/>
            <person name="Miyauchi S."/>
            <person name="Poulain J."/>
            <person name="Riccioni C."/>
            <person name="Rubini A."/>
            <person name="Sitrit Y."/>
            <person name="Splivallo R."/>
            <person name="Traeger S."/>
            <person name="Wang M."/>
            <person name="Zifcakova L."/>
            <person name="Wipf D."/>
            <person name="Zambonelli A."/>
            <person name="Paolocci F."/>
            <person name="Nowrousian M."/>
            <person name="Ottonello S."/>
            <person name="Baldrian P."/>
            <person name="Spatafora J.W."/>
            <person name="Henrissat B."/>
            <person name="Nagy L.G."/>
            <person name="Aury J.M."/>
            <person name="Wincker P."/>
            <person name="Grigoriev I.V."/>
            <person name="Bonfante P."/>
            <person name="Martin F.M."/>
        </authorList>
    </citation>
    <scope>NUCLEOTIDE SEQUENCE [LARGE SCALE GENOMIC DNA]</scope>
    <source>
        <strain evidence="2 3">ATCC MYA-4762</strain>
    </source>
</reference>
<protein>
    <recommendedName>
        <fullName evidence="1">Prion-inhibition and propagation HeLo domain-containing protein</fullName>
    </recommendedName>
</protein>
<keyword evidence="3" id="KW-1185">Reference proteome</keyword>
<feature type="domain" description="Prion-inhibition and propagation HeLo" evidence="1">
    <location>
        <begin position="5"/>
        <end position="129"/>
    </location>
</feature>
<gene>
    <name evidence="2" type="ORF">L211DRAFT_849645</name>
</gene>
<organism evidence="2 3">
    <name type="scientific">Terfezia boudieri ATCC MYA-4762</name>
    <dbReference type="NCBI Taxonomy" id="1051890"/>
    <lineage>
        <taxon>Eukaryota</taxon>
        <taxon>Fungi</taxon>
        <taxon>Dikarya</taxon>
        <taxon>Ascomycota</taxon>
        <taxon>Pezizomycotina</taxon>
        <taxon>Pezizomycetes</taxon>
        <taxon>Pezizales</taxon>
        <taxon>Pezizaceae</taxon>
        <taxon>Terfezia</taxon>
    </lineage>
</organism>
<dbReference type="OrthoDB" id="20872at2759"/>
<dbReference type="Proteomes" id="UP000267821">
    <property type="component" value="Unassembled WGS sequence"/>
</dbReference>
<dbReference type="STRING" id="1051890.A0A3N4LQ51"/>
<dbReference type="InParanoid" id="A0A3N4LQ51"/>
<dbReference type="AlphaFoldDB" id="A0A3N4LQ51"/>
<dbReference type="InterPro" id="IPR029498">
    <property type="entry name" value="HeLo_dom"/>
</dbReference>
<evidence type="ECO:0000259" key="1">
    <source>
        <dbReference type="Pfam" id="PF14479"/>
    </source>
</evidence>
<accession>A0A3N4LQ51</accession>